<accession>A0A179EWG1</accession>
<feature type="chain" id="PRO_5008101023" evidence="1">
    <location>
        <begin position="22"/>
        <end position="291"/>
    </location>
</feature>
<gene>
    <name evidence="3" type="ORF">VFPPC_15030</name>
</gene>
<dbReference type="InterPro" id="IPR001254">
    <property type="entry name" value="Trypsin_dom"/>
</dbReference>
<organism evidence="3 4">
    <name type="scientific">Pochonia chlamydosporia 170</name>
    <dbReference type="NCBI Taxonomy" id="1380566"/>
    <lineage>
        <taxon>Eukaryota</taxon>
        <taxon>Fungi</taxon>
        <taxon>Dikarya</taxon>
        <taxon>Ascomycota</taxon>
        <taxon>Pezizomycotina</taxon>
        <taxon>Sordariomycetes</taxon>
        <taxon>Hypocreomycetidae</taxon>
        <taxon>Hypocreales</taxon>
        <taxon>Clavicipitaceae</taxon>
        <taxon>Pochonia</taxon>
    </lineage>
</organism>
<dbReference type="AlphaFoldDB" id="A0A179EWG1"/>
<evidence type="ECO:0000259" key="2">
    <source>
        <dbReference type="PROSITE" id="PS50240"/>
    </source>
</evidence>
<evidence type="ECO:0000256" key="1">
    <source>
        <dbReference type="SAM" id="SignalP"/>
    </source>
</evidence>
<dbReference type="GO" id="GO:0004252">
    <property type="term" value="F:serine-type endopeptidase activity"/>
    <property type="evidence" value="ECO:0007669"/>
    <property type="project" value="InterPro"/>
</dbReference>
<evidence type="ECO:0000313" key="3">
    <source>
        <dbReference type="EMBL" id="OAQ57360.1"/>
    </source>
</evidence>
<evidence type="ECO:0000313" key="4">
    <source>
        <dbReference type="Proteomes" id="UP000078397"/>
    </source>
</evidence>
<proteinExistence type="predicted"/>
<dbReference type="PROSITE" id="PS00134">
    <property type="entry name" value="TRYPSIN_HIS"/>
    <property type="match status" value="1"/>
</dbReference>
<dbReference type="OrthoDB" id="4861287at2759"/>
<dbReference type="EMBL" id="LSBJ02000015">
    <property type="protein sequence ID" value="OAQ57360.1"/>
    <property type="molecule type" value="Genomic_DNA"/>
</dbReference>
<comment type="caution">
    <text evidence="3">The sequence shown here is derived from an EMBL/GenBank/DDBJ whole genome shotgun (WGS) entry which is preliminary data.</text>
</comment>
<dbReference type="InterPro" id="IPR018114">
    <property type="entry name" value="TRYPSIN_HIS"/>
</dbReference>
<dbReference type="Pfam" id="PF00089">
    <property type="entry name" value="Trypsin"/>
    <property type="match status" value="1"/>
</dbReference>
<dbReference type="PROSITE" id="PS50240">
    <property type="entry name" value="TRYPSIN_DOM"/>
    <property type="match status" value="1"/>
</dbReference>
<dbReference type="GeneID" id="28856783"/>
<feature type="signal peptide" evidence="1">
    <location>
        <begin position="1"/>
        <end position="21"/>
    </location>
</feature>
<dbReference type="Gene3D" id="2.40.10.10">
    <property type="entry name" value="Trypsin-like serine proteases"/>
    <property type="match status" value="1"/>
</dbReference>
<dbReference type="RefSeq" id="XP_018135699.1">
    <property type="nucleotide sequence ID" value="XM_018292789.1"/>
</dbReference>
<dbReference type="Proteomes" id="UP000078397">
    <property type="component" value="Unassembled WGS sequence"/>
</dbReference>
<sequence length="291" mass="31458">MRSRIWSAGVAALATLWSAQAVIIDEATFKYYGGDVMDVANSIKTHNAELRVSSYETPWLVVGDIGGCTATWLGDNGDWSYVLTAAHCVNYQGIETAVDRTFTASGGRVIASGLGSAYVPPQRIERPPGMGGASTDIAILKLPMRNPILDETGKQVDRPILNDAQDERSRDVIFVGYGTWGVGTNVSGAYWPSEGERRLYGRSRIDSIFELDYGIGASYQPVGPSSFWARVAPGDSGSAWWQVRDDKPVIIATTNGMGVSSSTGARVSKYVDWIKSIYPDALFISAEQSIP</sequence>
<reference evidence="3 4" key="1">
    <citation type="journal article" date="2016" name="PLoS Pathog.">
        <title>Biosynthesis of antibiotic leucinostatins in bio-control fungus Purpureocillium lilacinum and their inhibition on phytophthora revealed by genome mining.</title>
        <authorList>
            <person name="Wang G."/>
            <person name="Liu Z."/>
            <person name="Lin R."/>
            <person name="Li E."/>
            <person name="Mao Z."/>
            <person name="Ling J."/>
            <person name="Yang Y."/>
            <person name="Yin W.B."/>
            <person name="Xie B."/>
        </authorList>
    </citation>
    <scope>NUCLEOTIDE SEQUENCE [LARGE SCALE GENOMIC DNA]</scope>
    <source>
        <strain evidence="3">170</strain>
    </source>
</reference>
<dbReference type="InterPro" id="IPR009003">
    <property type="entry name" value="Peptidase_S1_PA"/>
</dbReference>
<dbReference type="KEGG" id="pchm:VFPPC_15030"/>
<dbReference type="InterPro" id="IPR043504">
    <property type="entry name" value="Peptidase_S1_PA_chymotrypsin"/>
</dbReference>
<feature type="domain" description="Peptidase S1" evidence="2">
    <location>
        <begin position="31"/>
        <end position="279"/>
    </location>
</feature>
<dbReference type="GO" id="GO:0006508">
    <property type="term" value="P:proteolysis"/>
    <property type="evidence" value="ECO:0007669"/>
    <property type="project" value="InterPro"/>
</dbReference>
<dbReference type="SUPFAM" id="SSF50494">
    <property type="entry name" value="Trypsin-like serine proteases"/>
    <property type="match status" value="1"/>
</dbReference>
<keyword evidence="4" id="KW-1185">Reference proteome</keyword>
<keyword evidence="1" id="KW-0732">Signal</keyword>
<name>A0A179EWG1_METCM</name>
<protein>
    <submittedName>
        <fullName evidence="3">Peptidase S1 and S6, chymotrypsin/Hap</fullName>
    </submittedName>
</protein>